<dbReference type="InterPro" id="IPR006615">
    <property type="entry name" value="Pept_C19_DUSP"/>
</dbReference>
<name>G0QWZ5_ICHMU</name>
<evidence type="ECO:0000313" key="4">
    <source>
        <dbReference type="Proteomes" id="UP000008983"/>
    </source>
</evidence>
<dbReference type="PANTHER" id="PTHR24006">
    <property type="entry name" value="UBIQUITIN CARBOXYL-TERMINAL HYDROLASE"/>
    <property type="match status" value="1"/>
</dbReference>
<dbReference type="AlphaFoldDB" id="G0QWZ5"/>
<dbReference type="PROSITE" id="PS51283">
    <property type="entry name" value="DUSP"/>
    <property type="match status" value="1"/>
</dbReference>
<dbReference type="InterPro" id="IPR028889">
    <property type="entry name" value="USP"/>
</dbReference>
<dbReference type="PROSITE" id="PS00973">
    <property type="entry name" value="USP_2"/>
    <property type="match status" value="1"/>
</dbReference>
<dbReference type="EMBL" id="GL984025">
    <property type="protein sequence ID" value="EGR30259.1"/>
    <property type="molecule type" value="Genomic_DNA"/>
</dbReference>
<sequence length="423" mass="50823">MEYMQNQDQYFFPGPINNNCILKKDGTIKDNLQIDIDYIYVNQFVWKILSELYEGGPQILVSQETIEQINRIENYPYQQNNLLKKLIFEPLGLKNNQNYCYLNVCLQTLLSIGELNQYFYDQNYKEKKIKTKNVILIQFYKINKKQINQKQKLKYCIAYYNLLQKIKFKGQEKQSINLKEFHKFSQDNFNPYEQHDAQEYLRYLLSEIQDELNSVQPINYPQKFNNSNQAYEYYIKYNSSIIDQLFCGQLICTIQCQRCNNISSQYDPFLDLSLPIEDSANLNDCIEKFFQTEKINGDYSCQKCNQKYKAIKKYFIGKSPIYLVMHLKRFQMFPNKKKQTKKQNIALIWILHSETIYELIGVIVHQGNYEQGHYISFNKRNNQVYFINEYYNIYFYLNSGGFLMMKIIPNLKKRIFLINKLIY</sequence>
<reference evidence="3 4" key="1">
    <citation type="submission" date="2011-07" db="EMBL/GenBank/DDBJ databases">
        <authorList>
            <person name="Coyne R."/>
            <person name="Brami D."/>
            <person name="Johnson J."/>
            <person name="Hostetler J."/>
            <person name="Hannick L."/>
            <person name="Clark T."/>
            <person name="Cassidy-Hanley D."/>
            <person name="Inman J."/>
        </authorList>
    </citation>
    <scope>NUCLEOTIDE SEQUENCE [LARGE SCALE GENOMIC DNA]</scope>
    <source>
        <strain evidence="3 4">G5</strain>
    </source>
</reference>
<dbReference type="Gene3D" id="3.90.70.10">
    <property type="entry name" value="Cysteine proteinases"/>
    <property type="match status" value="1"/>
</dbReference>
<dbReference type="RefSeq" id="XP_004031855.1">
    <property type="nucleotide sequence ID" value="XM_004031807.1"/>
</dbReference>
<dbReference type="EC" id="3.1.2.15" evidence="3"/>
<dbReference type="PANTHER" id="PTHR24006:SF827">
    <property type="entry name" value="UBIQUITIN CARBOXYL-TERMINAL HYDROLASE 34"/>
    <property type="match status" value="1"/>
</dbReference>
<dbReference type="Pfam" id="PF00443">
    <property type="entry name" value="UCH"/>
    <property type="match status" value="1"/>
</dbReference>
<dbReference type="Pfam" id="PF06337">
    <property type="entry name" value="DUSP"/>
    <property type="match status" value="1"/>
</dbReference>
<dbReference type="SUPFAM" id="SSF143791">
    <property type="entry name" value="DUSP-like"/>
    <property type="match status" value="1"/>
</dbReference>
<keyword evidence="4" id="KW-1185">Reference proteome</keyword>
<feature type="domain" description="DUSP" evidence="2">
    <location>
        <begin position="1"/>
        <end position="65"/>
    </location>
</feature>
<dbReference type="InterPro" id="IPR035927">
    <property type="entry name" value="DUSP-like_sf"/>
</dbReference>
<dbReference type="SUPFAM" id="SSF54001">
    <property type="entry name" value="Cysteine proteinases"/>
    <property type="match status" value="1"/>
</dbReference>
<dbReference type="InterPro" id="IPR001394">
    <property type="entry name" value="Peptidase_C19_UCH"/>
</dbReference>
<dbReference type="OrthoDB" id="447808at2759"/>
<feature type="domain" description="USP" evidence="1">
    <location>
        <begin position="91"/>
        <end position="423"/>
    </location>
</feature>
<dbReference type="InterPro" id="IPR018200">
    <property type="entry name" value="USP_CS"/>
</dbReference>
<dbReference type="GeneID" id="14906383"/>
<dbReference type="GO" id="GO:0005829">
    <property type="term" value="C:cytosol"/>
    <property type="evidence" value="ECO:0007669"/>
    <property type="project" value="TreeGrafter"/>
</dbReference>
<evidence type="ECO:0000313" key="3">
    <source>
        <dbReference type="EMBL" id="EGR30259.1"/>
    </source>
</evidence>
<gene>
    <name evidence="3" type="ORF">IMG5_136660</name>
</gene>
<dbReference type="GO" id="GO:0016579">
    <property type="term" value="P:protein deubiquitination"/>
    <property type="evidence" value="ECO:0007669"/>
    <property type="project" value="InterPro"/>
</dbReference>
<dbReference type="InterPro" id="IPR038765">
    <property type="entry name" value="Papain-like_cys_pep_sf"/>
</dbReference>
<dbReference type="STRING" id="857967.G0QWZ5"/>
<evidence type="ECO:0000259" key="1">
    <source>
        <dbReference type="PROSITE" id="PS50235"/>
    </source>
</evidence>
<dbReference type="Proteomes" id="UP000008983">
    <property type="component" value="Unassembled WGS sequence"/>
</dbReference>
<dbReference type="GO" id="GO:0004843">
    <property type="term" value="F:cysteine-type deubiquitinase activity"/>
    <property type="evidence" value="ECO:0007669"/>
    <property type="project" value="InterPro"/>
</dbReference>
<dbReference type="GO" id="GO:0005634">
    <property type="term" value="C:nucleus"/>
    <property type="evidence" value="ECO:0007669"/>
    <property type="project" value="TreeGrafter"/>
</dbReference>
<accession>G0QWZ5</accession>
<evidence type="ECO:0000259" key="2">
    <source>
        <dbReference type="PROSITE" id="PS51283"/>
    </source>
</evidence>
<organism evidence="3 4">
    <name type="scientific">Ichthyophthirius multifiliis</name>
    <name type="common">White spot disease agent</name>
    <name type="synonym">Ich</name>
    <dbReference type="NCBI Taxonomy" id="5932"/>
    <lineage>
        <taxon>Eukaryota</taxon>
        <taxon>Sar</taxon>
        <taxon>Alveolata</taxon>
        <taxon>Ciliophora</taxon>
        <taxon>Intramacronucleata</taxon>
        <taxon>Oligohymenophorea</taxon>
        <taxon>Hymenostomatida</taxon>
        <taxon>Ophryoglenina</taxon>
        <taxon>Ichthyophthirius</taxon>
    </lineage>
</organism>
<dbReference type="PROSITE" id="PS50235">
    <property type="entry name" value="USP_3"/>
    <property type="match status" value="1"/>
</dbReference>
<dbReference type="eggNOG" id="KOG1868">
    <property type="taxonomic scope" value="Eukaryota"/>
</dbReference>
<dbReference type="InterPro" id="IPR050164">
    <property type="entry name" value="Peptidase_C19"/>
</dbReference>
<proteinExistence type="predicted"/>
<dbReference type="OMA" id="LLNRNAW"/>
<dbReference type="Gene3D" id="3.30.2230.10">
    <property type="entry name" value="DUSP-like"/>
    <property type="match status" value="1"/>
</dbReference>
<protein>
    <submittedName>
        <fullName evidence="3">Ubiquitin carboxyl-terminal hydrolase family protein, putative</fullName>
        <ecNumber evidence="3">3.1.2.15</ecNumber>
    </submittedName>
</protein>
<keyword evidence="3" id="KW-0378">Hydrolase</keyword>
<dbReference type="InParanoid" id="G0QWZ5"/>